<accession>A0A1M6MEE3</accession>
<dbReference type="Proteomes" id="UP000184510">
    <property type="component" value="Unassembled WGS sequence"/>
</dbReference>
<dbReference type="GO" id="GO:0016740">
    <property type="term" value="F:transferase activity"/>
    <property type="evidence" value="ECO:0007669"/>
    <property type="project" value="UniProtKB-KW"/>
</dbReference>
<dbReference type="OrthoDB" id="185817at2"/>
<dbReference type="Gene3D" id="1.50.10.20">
    <property type="match status" value="2"/>
</dbReference>
<evidence type="ECO:0000313" key="3">
    <source>
        <dbReference type="Proteomes" id="UP000184510"/>
    </source>
</evidence>
<gene>
    <name evidence="2" type="ORF">SAMN02745181_2707</name>
</gene>
<proteinExistence type="predicted"/>
<dbReference type="SUPFAM" id="SSF48239">
    <property type="entry name" value="Terpenoid cyclases/Protein prenyltransferases"/>
    <property type="match status" value="2"/>
</dbReference>
<dbReference type="STRING" id="1123071.SAMN02745181_2707"/>
<dbReference type="EMBL" id="FQYR01000004">
    <property type="protein sequence ID" value="SHJ81892.1"/>
    <property type="molecule type" value="Genomic_DNA"/>
</dbReference>
<sequence>MRKSIIASILASSILMAGISSGQGIPRRQKDPIPASVETVYTKGLRYLANTQNDDGSWSGTYGNYPGVVGLCVLAFLAHGEDANHGPYADNIRKGLDFLLKQQKESNGYIGNSMYNHGFATLALAESYGMVEDKRLAPALKNAVKLILTAQENNPKGGWRYTPESNDADSTVAGCQLVALLAARNAGVPVPDASIEKGLKYMASCRGSNGAYGYTSRGGGKPTLTAIGSLCYSLSKNKDAKGFQESLEYLKKQMDYRDKYYPYYFEYYMSQALFHADEDVWKAWNEKNVRYLSTIQAADGSFPGNKGQTFSTAGALLSLALNYRFLPIYEK</sequence>
<name>A0A1M6MEE3_9BACT</name>
<protein>
    <submittedName>
        <fullName evidence="2">Prenyltransferase and squalene oxidase repeat-containing protein</fullName>
    </submittedName>
</protein>
<keyword evidence="1" id="KW-0732">Signal</keyword>
<dbReference type="InterPro" id="IPR008930">
    <property type="entry name" value="Terpenoid_cyclase/PrenylTrfase"/>
</dbReference>
<reference evidence="2 3" key="1">
    <citation type="submission" date="2016-11" db="EMBL/GenBank/DDBJ databases">
        <authorList>
            <person name="Jaros S."/>
            <person name="Januszkiewicz K."/>
            <person name="Wedrychowicz H."/>
        </authorList>
    </citation>
    <scope>NUCLEOTIDE SEQUENCE [LARGE SCALE GENOMIC DNA]</scope>
    <source>
        <strain evidence="2 3">DSM 18772</strain>
    </source>
</reference>
<dbReference type="CDD" id="cd00688">
    <property type="entry name" value="ISOPREN_C2_like"/>
    <property type="match status" value="1"/>
</dbReference>
<feature type="signal peptide" evidence="1">
    <location>
        <begin position="1"/>
        <end position="22"/>
    </location>
</feature>
<evidence type="ECO:0000313" key="2">
    <source>
        <dbReference type="EMBL" id="SHJ81892.1"/>
    </source>
</evidence>
<dbReference type="InParanoid" id="A0A1M6MEE3"/>
<organism evidence="2 3">
    <name type="scientific">Rubritalea squalenifaciens DSM 18772</name>
    <dbReference type="NCBI Taxonomy" id="1123071"/>
    <lineage>
        <taxon>Bacteria</taxon>
        <taxon>Pseudomonadati</taxon>
        <taxon>Verrucomicrobiota</taxon>
        <taxon>Verrucomicrobiia</taxon>
        <taxon>Verrucomicrobiales</taxon>
        <taxon>Rubritaleaceae</taxon>
        <taxon>Rubritalea</taxon>
    </lineage>
</organism>
<keyword evidence="2" id="KW-0808">Transferase</keyword>
<evidence type="ECO:0000256" key="1">
    <source>
        <dbReference type="SAM" id="SignalP"/>
    </source>
</evidence>
<dbReference type="AlphaFoldDB" id="A0A1M6MEE3"/>
<dbReference type="RefSeq" id="WP_143184273.1">
    <property type="nucleotide sequence ID" value="NZ_FQYR01000004.1"/>
</dbReference>
<feature type="chain" id="PRO_5013359646" evidence="1">
    <location>
        <begin position="23"/>
        <end position="331"/>
    </location>
</feature>
<keyword evidence="3" id="KW-1185">Reference proteome</keyword>